<dbReference type="InterPro" id="IPR019818">
    <property type="entry name" value="IsoCit/isopropylmalate_DH_CS"/>
</dbReference>
<keyword evidence="7" id="KW-0520">NAD</keyword>
<dbReference type="EC" id="1.1.1.83" evidence="4"/>
<dbReference type="Pfam" id="PF00180">
    <property type="entry name" value="Iso_dh"/>
    <property type="match status" value="1"/>
</dbReference>
<evidence type="ECO:0000256" key="2">
    <source>
        <dbReference type="ARBA" id="ARBA00001946"/>
    </source>
</evidence>
<evidence type="ECO:0000256" key="5">
    <source>
        <dbReference type="ARBA" id="ARBA00022723"/>
    </source>
</evidence>
<comment type="similarity">
    <text evidence="3">Belongs to the isocitrate and isopropylmalate dehydrogenases family.</text>
</comment>
<evidence type="ECO:0000256" key="9">
    <source>
        <dbReference type="ARBA" id="ARBA00049301"/>
    </source>
</evidence>
<evidence type="ECO:0000256" key="4">
    <source>
        <dbReference type="ARBA" id="ARBA00013126"/>
    </source>
</evidence>
<dbReference type="NCBIfam" id="NF002898">
    <property type="entry name" value="PRK03437.1"/>
    <property type="match status" value="1"/>
</dbReference>
<keyword evidence="8" id="KW-0464">Manganese</keyword>
<name>A0A381SZ63_9ZZZZ</name>
<evidence type="ECO:0000256" key="6">
    <source>
        <dbReference type="ARBA" id="ARBA00023002"/>
    </source>
</evidence>
<proteinExistence type="inferred from homology"/>
<comment type="cofactor">
    <cofactor evidence="2">
        <name>Mg(2+)</name>
        <dbReference type="ChEBI" id="CHEBI:18420"/>
    </cofactor>
</comment>
<evidence type="ECO:0000259" key="10">
    <source>
        <dbReference type="SMART" id="SM01329"/>
    </source>
</evidence>
<dbReference type="PANTHER" id="PTHR43275">
    <property type="entry name" value="D-MALATE DEHYDROGENASE [DECARBOXYLATING]"/>
    <property type="match status" value="1"/>
</dbReference>
<comment type="cofactor">
    <cofactor evidence="1">
        <name>Mn(2+)</name>
        <dbReference type="ChEBI" id="CHEBI:29035"/>
    </cofactor>
</comment>
<evidence type="ECO:0000256" key="8">
    <source>
        <dbReference type="ARBA" id="ARBA00023211"/>
    </source>
</evidence>
<dbReference type="Gene3D" id="3.40.718.10">
    <property type="entry name" value="Isopropylmalate Dehydrogenase"/>
    <property type="match status" value="1"/>
</dbReference>
<gene>
    <name evidence="11" type="ORF">METZ01_LOCUS62159</name>
</gene>
<dbReference type="GO" id="GO:0000287">
    <property type="term" value="F:magnesium ion binding"/>
    <property type="evidence" value="ECO:0007669"/>
    <property type="project" value="InterPro"/>
</dbReference>
<dbReference type="InterPro" id="IPR050501">
    <property type="entry name" value="ICDH/IPMDH"/>
</dbReference>
<dbReference type="AlphaFoldDB" id="A0A381SZ63"/>
<evidence type="ECO:0000313" key="11">
    <source>
        <dbReference type="EMBL" id="SVA09305.1"/>
    </source>
</evidence>
<dbReference type="InterPro" id="IPR011829">
    <property type="entry name" value="TTC_DH"/>
</dbReference>
<keyword evidence="6" id="KW-0560">Oxidoreductase</keyword>
<organism evidence="11">
    <name type="scientific">marine metagenome</name>
    <dbReference type="NCBI Taxonomy" id="408172"/>
    <lineage>
        <taxon>unclassified sequences</taxon>
        <taxon>metagenomes</taxon>
        <taxon>ecological metagenomes</taxon>
    </lineage>
</organism>
<dbReference type="NCBIfam" id="TIGR02089">
    <property type="entry name" value="TTC"/>
    <property type="match status" value="1"/>
</dbReference>
<reference evidence="11" key="1">
    <citation type="submission" date="2018-05" db="EMBL/GenBank/DDBJ databases">
        <authorList>
            <person name="Lanie J.A."/>
            <person name="Ng W.-L."/>
            <person name="Kazmierczak K.M."/>
            <person name="Andrzejewski T.M."/>
            <person name="Davidsen T.M."/>
            <person name="Wayne K.J."/>
            <person name="Tettelin H."/>
            <person name="Glass J.I."/>
            <person name="Rusch D."/>
            <person name="Podicherti R."/>
            <person name="Tsui H.-C.T."/>
            <person name="Winkler M.E."/>
        </authorList>
    </citation>
    <scope>NUCLEOTIDE SEQUENCE</scope>
</reference>
<keyword evidence="5" id="KW-0479">Metal-binding</keyword>
<evidence type="ECO:0000256" key="3">
    <source>
        <dbReference type="ARBA" id="ARBA00007769"/>
    </source>
</evidence>
<dbReference type="EMBL" id="UINC01003795">
    <property type="protein sequence ID" value="SVA09305.1"/>
    <property type="molecule type" value="Genomic_DNA"/>
</dbReference>
<comment type="catalytic activity">
    <reaction evidence="9">
        <text>(R)-malate + NAD(+) = pyruvate + CO2 + NADH</text>
        <dbReference type="Rhea" id="RHEA:18365"/>
        <dbReference type="ChEBI" id="CHEBI:15361"/>
        <dbReference type="ChEBI" id="CHEBI:15588"/>
        <dbReference type="ChEBI" id="CHEBI:16526"/>
        <dbReference type="ChEBI" id="CHEBI:57540"/>
        <dbReference type="ChEBI" id="CHEBI:57945"/>
        <dbReference type="EC" id="1.1.1.83"/>
    </reaction>
</comment>
<feature type="domain" description="Isopropylmalate dehydrogenase-like" evidence="10">
    <location>
        <begin position="5"/>
        <end position="349"/>
    </location>
</feature>
<dbReference type="GO" id="GO:0046553">
    <property type="term" value="F:D-malate dehydrogenase (decarboxylating) (NAD+) activity"/>
    <property type="evidence" value="ECO:0007669"/>
    <property type="project" value="UniProtKB-EC"/>
</dbReference>
<dbReference type="PANTHER" id="PTHR43275:SF1">
    <property type="entry name" value="D-MALATE DEHYDROGENASE [DECARBOXYLATING]"/>
    <property type="match status" value="1"/>
</dbReference>
<dbReference type="SUPFAM" id="SSF53659">
    <property type="entry name" value="Isocitrate/Isopropylmalate dehydrogenase-like"/>
    <property type="match status" value="1"/>
</dbReference>
<protein>
    <recommendedName>
        <fullName evidence="4">D-malate dehydrogenase (decarboxylating)</fullName>
        <ecNumber evidence="4">1.1.1.83</ecNumber>
    </recommendedName>
</protein>
<dbReference type="InterPro" id="IPR024084">
    <property type="entry name" value="IsoPropMal-DH-like_dom"/>
</dbReference>
<sequence length="355" mass="38868">MVQNNIAVIRGDGIGIEVVEEGIKVLDAVSENYDFELSFNEYPWSSKFYIDTGSMMPSDGLDTLSNYDAIFLGAVGHPEIQDHITLNGLLLPIRRKFDQYVCERPSVLFEGIESPLSGKKPFDIDMVVIRENTEGEYANVGGFQYMDFPEEVGIQTGVFTRKGCERVIRYSFELARRRNKKKHLTSITKSNAQGYGMLVWDRAFERISPEYPDISTDSLLVDAAAMDFIRKPEYFDVVVASNLFGDILTDIAAIITGSMGLASSANLDPERRYPSMFEPVHGSAPDIMGKGIANPMAQILTGAMLLRHLGHADAATDVEKAVLSVLSEGEILTPDLSGSSSTSSVGDAIVSALGK</sequence>
<accession>A0A381SZ63</accession>
<dbReference type="SMART" id="SM01329">
    <property type="entry name" value="Iso_dh"/>
    <property type="match status" value="1"/>
</dbReference>
<evidence type="ECO:0000256" key="1">
    <source>
        <dbReference type="ARBA" id="ARBA00001936"/>
    </source>
</evidence>
<dbReference type="PROSITE" id="PS00470">
    <property type="entry name" value="IDH_IMDH"/>
    <property type="match status" value="1"/>
</dbReference>
<dbReference type="GO" id="GO:0051287">
    <property type="term" value="F:NAD binding"/>
    <property type="evidence" value="ECO:0007669"/>
    <property type="project" value="InterPro"/>
</dbReference>
<evidence type="ECO:0000256" key="7">
    <source>
        <dbReference type="ARBA" id="ARBA00023027"/>
    </source>
</evidence>